<protein>
    <submittedName>
        <fullName evidence="1">Uncharacterized protein</fullName>
    </submittedName>
</protein>
<evidence type="ECO:0000313" key="2">
    <source>
        <dbReference type="Proteomes" id="UP001189122"/>
    </source>
</evidence>
<sequence>MRFSGLRSKGPICLLVIIMCREFLPTRWCFSSTDERPNSRQYLLAWTRLLPEDNEKDQRQREKKDAISCHSKKSCSIGHLR</sequence>
<accession>A0A7I8J432</accession>
<dbReference type="EMBL" id="CACRZD030000009">
    <property type="protein sequence ID" value="CAA6664859.1"/>
    <property type="molecule type" value="Genomic_DNA"/>
</dbReference>
<keyword evidence="2" id="KW-1185">Reference proteome</keyword>
<reference evidence="1 2" key="1">
    <citation type="submission" date="2019-12" db="EMBL/GenBank/DDBJ databases">
        <authorList>
            <person name="Scholz U."/>
            <person name="Mascher M."/>
            <person name="Fiebig A."/>
        </authorList>
    </citation>
    <scope>NUCLEOTIDE SEQUENCE</scope>
</reference>
<dbReference type="AlphaFoldDB" id="A0A7I8J432"/>
<proteinExistence type="predicted"/>
<dbReference type="Proteomes" id="UP001189122">
    <property type="component" value="Unassembled WGS sequence"/>
</dbReference>
<organism evidence="1">
    <name type="scientific">Spirodela intermedia</name>
    <name type="common">Intermediate duckweed</name>
    <dbReference type="NCBI Taxonomy" id="51605"/>
    <lineage>
        <taxon>Eukaryota</taxon>
        <taxon>Viridiplantae</taxon>
        <taxon>Streptophyta</taxon>
        <taxon>Embryophyta</taxon>
        <taxon>Tracheophyta</taxon>
        <taxon>Spermatophyta</taxon>
        <taxon>Magnoliopsida</taxon>
        <taxon>Liliopsida</taxon>
        <taxon>Araceae</taxon>
        <taxon>Lemnoideae</taxon>
        <taxon>Spirodela</taxon>
    </lineage>
</organism>
<name>A0A7I8J432_SPIIN</name>
<evidence type="ECO:0000313" key="1">
    <source>
        <dbReference type="EMBL" id="CAA2625489.1"/>
    </source>
</evidence>
<gene>
    <name evidence="1" type="ORF">SI7747_09011248</name>
</gene>
<dbReference type="EMBL" id="LR743596">
    <property type="protein sequence ID" value="CAA2625489.1"/>
    <property type="molecule type" value="Genomic_DNA"/>
</dbReference>